<dbReference type="InterPro" id="IPR010652">
    <property type="entry name" value="DUF1232"/>
</dbReference>
<protein>
    <recommendedName>
        <fullName evidence="6">DUF1232 domain-containing protein</fullName>
    </recommendedName>
</protein>
<evidence type="ECO:0000256" key="5">
    <source>
        <dbReference type="SAM" id="Phobius"/>
    </source>
</evidence>
<dbReference type="Pfam" id="PF06803">
    <property type="entry name" value="DUF1232"/>
    <property type="match status" value="1"/>
</dbReference>
<sequence length="71" mass="8140">MFEKKEQKNFFSIFLGLLGFIYVFSPIDLVPDYLIGVGWLEDILIGVLSILLIKKGIDGRSPKEIFSEIFK</sequence>
<evidence type="ECO:0000259" key="6">
    <source>
        <dbReference type="Pfam" id="PF06803"/>
    </source>
</evidence>
<dbReference type="GO" id="GO:0012505">
    <property type="term" value="C:endomembrane system"/>
    <property type="evidence" value="ECO:0007669"/>
    <property type="project" value="UniProtKB-SubCell"/>
</dbReference>
<comment type="subcellular location">
    <subcellularLocation>
        <location evidence="1">Endomembrane system</location>
        <topology evidence="1">Multi-pass membrane protein</topology>
    </subcellularLocation>
</comment>
<feature type="transmembrane region" description="Helical" evidence="5">
    <location>
        <begin position="33"/>
        <end position="53"/>
    </location>
</feature>
<dbReference type="AlphaFoldDB" id="A0A133UIP9"/>
<evidence type="ECO:0000256" key="1">
    <source>
        <dbReference type="ARBA" id="ARBA00004127"/>
    </source>
</evidence>
<name>A0A133UIP9_9EURY</name>
<comment type="caution">
    <text evidence="7">The sequence shown here is derived from an EMBL/GenBank/DDBJ whole genome shotgun (WGS) entry which is preliminary data.</text>
</comment>
<keyword evidence="3 5" id="KW-1133">Transmembrane helix</keyword>
<reference evidence="7 8" key="1">
    <citation type="journal article" date="2016" name="Sci. Rep.">
        <title>Metabolic traits of an uncultured archaeal lineage -MSBL1- from brine pools of the Red Sea.</title>
        <authorList>
            <person name="Mwirichia R."/>
            <person name="Alam I."/>
            <person name="Rashid M."/>
            <person name="Vinu M."/>
            <person name="Ba-Alawi W."/>
            <person name="Anthony Kamau A."/>
            <person name="Kamanda Ngugi D."/>
            <person name="Goker M."/>
            <person name="Klenk H.P."/>
            <person name="Bajic V."/>
            <person name="Stingl U."/>
        </authorList>
    </citation>
    <scope>NUCLEOTIDE SEQUENCE [LARGE SCALE GENOMIC DNA]</scope>
    <source>
        <strain evidence="7">SCGC-AAA259E19</strain>
    </source>
</reference>
<feature type="transmembrane region" description="Helical" evidence="5">
    <location>
        <begin position="9"/>
        <end position="27"/>
    </location>
</feature>
<keyword evidence="8" id="KW-1185">Reference proteome</keyword>
<keyword evidence="2 5" id="KW-0812">Transmembrane</keyword>
<evidence type="ECO:0000313" key="7">
    <source>
        <dbReference type="EMBL" id="KXA94055.1"/>
    </source>
</evidence>
<organism evidence="7 8">
    <name type="scientific">candidate division MSBL1 archaeon SCGC-AAA259E19</name>
    <dbReference type="NCBI Taxonomy" id="1698264"/>
    <lineage>
        <taxon>Archaea</taxon>
        <taxon>Methanobacteriati</taxon>
        <taxon>Methanobacteriota</taxon>
        <taxon>candidate division MSBL1</taxon>
    </lineage>
</organism>
<evidence type="ECO:0000256" key="3">
    <source>
        <dbReference type="ARBA" id="ARBA00022989"/>
    </source>
</evidence>
<dbReference type="Proteomes" id="UP000070284">
    <property type="component" value="Unassembled WGS sequence"/>
</dbReference>
<evidence type="ECO:0000256" key="4">
    <source>
        <dbReference type="ARBA" id="ARBA00023136"/>
    </source>
</evidence>
<dbReference type="EMBL" id="LHXO01000087">
    <property type="protein sequence ID" value="KXA94055.1"/>
    <property type="molecule type" value="Genomic_DNA"/>
</dbReference>
<feature type="domain" description="DUF1232" evidence="6">
    <location>
        <begin position="16"/>
        <end position="45"/>
    </location>
</feature>
<proteinExistence type="predicted"/>
<evidence type="ECO:0000313" key="8">
    <source>
        <dbReference type="Proteomes" id="UP000070284"/>
    </source>
</evidence>
<keyword evidence="4 5" id="KW-0472">Membrane</keyword>
<gene>
    <name evidence="7" type="ORF">AKJ65_05565</name>
</gene>
<accession>A0A133UIP9</accession>
<evidence type="ECO:0000256" key="2">
    <source>
        <dbReference type="ARBA" id="ARBA00022692"/>
    </source>
</evidence>